<dbReference type="EMBL" id="JAIQCV010000010">
    <property type="protein sequence ID" value="KAH1057368.1"/>
    <property type="molecule type" value="Genomic_DNA"/>
</dbReference>
<dbReference type="Proteomes" id="UP000828251">
    <property type="component" value="Unassembled WGS sequence"/>
</dbReference>
<organism evidence="1 2">
    <name type="scientific">Gossypium stocksii</name>
    <dbReference type="NCBI Taxonomy" id="47602"/>
    <lineage>
        <taxon>Eukaryota</taxon>
        <taxon>Viridiplantae</taxon>
        <taxon>Streptophyta</taxon>
        <taxon>Embryophyta</taxon>
        <taxon>Tracheophyta</taxon>
        <taxon>Spermatophyta</taxon>
        <taxon>Magnoliopsida</taxon>
        <taxon>eudicotyledons</taxon>
        <taxon>Gunneridae</taxon>
        <taxon>Pentapetalae</taxon>
        <taxon>rosids</taxon>
        <taxon>malvids</taxon>
        <taxon>Malvales</taxon>
        <taxon>Malvaceae</taxon>
        <taxon>Malvoideae</taxon>
        <taxon>Gossypium</taxon>
    </lineage>
</organism>
<name>A0A9D3ZR32_9ROSI</name>
<dbReference type="AlphaFoldDB" id="A0A9D3ZR32"/>
<accession>A0A9D3ZR32</accession>
<keyword evidence="2" id="KW-1185">Reference proteome</keyword>
<proteinExistence type="predicted"/>
<sequence>MNIGYDTIGMLIGYIARYMGLTCDEMMIPSLLLSTESTGVQHLLRNIVLYYSDYGMLPGVDVSLRAWHMVPKHVAGWMLAFRLNTWCSGMQIFKG</sequence>
<comment type="caution">
    <text evidence="1">The sequence shown here is derived from an EMBL/GenBank/DDBJ whole genome shotgun (WGS) entry which is preliminary data.</text>
</comment>
<evidence type="ECO:0000313" key="1">
    <source>
        <dbReference type="EMBL" id="KAH1057368.1"/>
    </source>
</evidence>
<protein>
    <submittedName>
        <fullName evidence="1">Uncharacterized protein</fullName>
    </submittedName>
</protein>
<reference evidence="1 2" key="1">
    <citation type="journal article" date="2021" name="Plant Biotechnol. J.">
        <title>Multi-omics assisted identification of the key and species-specific regulatory components of drought-tolerant mechanisms in Gossypium stocksii.</title>
        <authorList>
            <person name="Yu D."/>
            <person name="Ke L."/>
            <person name="Zhang D."/>
            <person name="Wu Y."/>
            <person name="Sun Y."/>
            <person name="Mei J."/>
            <person name="Sun J."/>
            <person name="Sun Y."/>
        </authorList>
    </citation>
    <scope>NUCLEOTIDE SEQUENCE [LARGE SCALE GENOMIC DNA]</scope>
    <source>
        <strain evidence="2">cv. E1</strain>
        <tissue evidence="1">Leaf</tissue>
    </source>
</reference>
<evidence type="ECO:0000313" key="2">
    <source>
        <dbReference type="Proteomes" id="UP000828251"/>
    </source>
</evidence>
<gene>
    <name evidence="1" type="ORF">J1N35_035433</name>
</gene>